<organism evidence="6 7">
    <name type="scientific">Pseudoalteromonas byunsanensis</name>
    <dbReference type="NCBI Taxonomy" id="327939"/>
    <lineage>
        <taxon>Bacteria</taxon>
        <taxon>Pseudomonadati</taxon>
        <taxon>Pseudomonadota</taxon>
        <taxon>Gammaproteobacteria</taxon>
        <taxon>Alteromonadales</taxon>
        <taxon>Pseudoalteromonadaceae</taxon>
        <taxon>Pseudoalteromonas</taxon>
    </lineage>
</organism>
<keyword evidence="4" id="KW-0804">Transcription</keyword>
<evidence type="ECO:0000256" key="3">
    <source>
        <dbReference type="ARBA" id="ARBA00023125"/>
    </source>
</evidence>
<dbReference type="RefSeq" id="WP_070992597.1">
    <property type="nucleotide sequence ID" value="NZ_CBCSHD010000013.1"/>
</dbReference>
<dbReference type="AlphaFoldDB" id="A0A1S1N1Y2"/>
<feature type="domain" description="HTH lysR-type" evidence="5">
    <location>
        <begin position="8"/>
        <end position="63"/>
    </location>
</feature>
<dbReference type="InterPro" id="IPR005119">
    <property type="entry name" value="LysR_subst-bd"/>
</dbReference>
<dbReference type="OrthoDB" id="5526340at2"/>
<dbReference type="STRING" id="327939.BIW53_13840"/>
<dbReference type="PANTHER" id="PTHR30537:SF79">
    <property type="entry name" value="TRANSCRIPTIONAL REGULATOR-RELATED"/>
    <property type="match status" value="1"/>
</dbReference>
<name>A0A1S1N1Y2_9GAMM</name>
<evidence type="ECO:0000256" key="2">
    <source>
        <dbReference type="ARBA" id="ARBA00023015"/>
    </source>
</evidence>
<dbReference type="Gene3D" id="3.40.190.10">
    <property type="entry name" value="Periplasmic binding protein-like II"/>
    <property type="match status" value="2"/>
</dbReference>
<keyword evidence="7" id="KW-1185">Reference proteome</keyword>
<dbReference type="SUPFAM" id="SSF53850">
    <property type="entry name" value="Periplasmic binding protein-like II"/>
    <property type="match status" value="1"/>
</dbReference>
<dbReference type="InterPro" id="IPR000847">
    <property type="entry name" value="LysR_HTH_N"/>
</dbReference>
<dbReference type="InterPro" id="IPR058163">
    <property type="entry name" value="LysR-type_TF_proteobact-type"/>
</dbReference>
<evidence type="ECO:0000313" key="7">
    <source>
        <dbReference type="Proteomes" id="UP000180253"/>
    </source>
</evidence>
<dbReference type="SUPFAM" id="SSF46785">
    <property type="entry name" value="Winged helix' DNA-binding domain"/>
    <property type="match status" value="1"/>
</dbReference>
<sequence>MYKELNHFTALRYLEAAARHKSYSLAAQELYVTQAAVSQQIRLLESNLGCKLFYRQGRTMQPTSQGKQLALSLSRSFADIAASVRQVSCEPLEGILTVTTTQSFASMILIPNMWRFAEAYPEIAVRVLVSPAVEDIRHTEVDVAIRYGHSLFADLEQEVILEDQLVPLCSPAFAEQAQLNDIANMAHCKLVYYAYSDYWQNWFDKAGISRCSNNSQWLEVSNMDFALGAVITGHGVCLGSPRQAKHYLEQGLLVQPFNISCEPSVRYSFLYNPDSPRKARILEFKNWLMELMRKL</sequence>
<reference evidence="6 7" key="1">
    <citation type="submission" date="2016-10" db="EMBL/GenBank/DDBJ databases">
        <title>Pseudoalteromonas amylolytica sp. nov., isolated from the surface seawater.</title>
        <authorList>
            <person name="Wu Y.-H."/>
            <person name="Cheng H."/>
            <person name="Jin X.-B."/>
            <person name="Wang C.-S."/>
            <person name="Xu X.-W."/>
        </authorList>
    </citation>
    <scope>NUCLEOTIDE SEQUENCE [LARGE SCALE GENOMIC DNA]</scope>
    <source>
        <strain evidence="6 7">JCM 12483</strain>
    </source>
</reference>
<dbReference type="InterPro" id="IPR036390">
    <property type="entry name" value="WH_DNA-bd_sf"/>
</dbReference>
<dbReference type="PROSITE" id="PS50931">
    <property type="entry name" value="HTH_LYSR"/>
    <property type="match status" value="1"/>
</dbReference>
<keyword evidence="3" id="KW-0238">DNA-binding</keyword>
<dbReference type="PANTHER" id="PTHR30537">
    <property type="entry name" value="HTH-TYPE TRANSCRIPTIONAL REGULATOR"/>
    <property type="match status" value="1"/>
</dbReference>
<dbReference type="CDD" id="cd08432">
    <property type="entry name" value="PBP2_GcdR_TrpI_HvrB_AmpR_like"/>
    <property type="match status" value="1"/>
</dbReference>
<dbReference type="Pfam" id="PF00126">
    <property type="entry name" value="HTH_1"/>
    <property type="match status" value="1"/>
</dbReference>
<dbReference type="Gene3D" id="1.10.10.10">
    <property type="entry name" value="Winged helix-like DNA-binding domain superfamily/Winged helix DNA-binding domain"/>
    <property type="match status" value="1"/>
</dbReference>
<comment type="caution">
    <text evidence="6">The sequence shown here is derived from an EMBL/GenBank/DDBJ whole genome shotgun (WGS) entry which is preliminary data.</text>
</comment>
<evidence type="ECO:0000313" key="6">
    <source>
        <dbReference type="EMBL" id="OHU95084.1"/>
    </source>
</evidence>
<evidence type="ECO:0000256" key="1">
    <source>
        <dbReference type="ARBA" id="ARBA00009437"/>
    </source>
</evidence>
<protein>
    <recommendedName>
        <fullName evidence="5">HTH lysR-type domain-containing protein</fullName>
    </recommendedName>
</protein>
<dbReference type="EMBL" id="MNAN01000032">
    <property type="protein sequence ID" value="OHU95084.1"/>
    <property type="molecule type" value="Genomic_DNA"/>
</dbReference>
<dbReference type="Proteomes" id="UP000180253">
    <property type="component" value="Unassembled WGS sequence"/>
</dbReference>
<dbReference type="PRINTS" id="PR00039">
    <property type="entry name" value="HTHLYSR"/>
</dbReference>
<accession>A0A1S1N1Y2</accession>
<proteinExistence type="inferred from homology"/>
<keyword evidence="2" id="KW-0805">Transcription regulation</keyword>
<dbReference type="InterPro" id="IPR036388">
    <property type="entry name" value="WH-like_DNA-bd_sf"/>
</dbReference>
<comment type="similarity">
    <text evidence="1">Belongs to the LysR transcriptional regulatory family.</text>
</comment>
<evidence type="ECO:0000256" key="4">
    <source>
        <dbReference type="ARBA" id="ARBA00023163"/>
    </source>
</evidence>
<gene>
    <name evidence="6" type="ORF">BIW53_13840</name>
</gene>
<dbReference type="Pfam" id="PF03466">
    <property type="entry name" value="LysR_substrate"/>
    <property type="match status" value="1"/>
</dbReference>
<dbReference type="GO" id="GO:0043565">
    <property type="term" value="F:sequence-specific DNA binding"/>
    <property type="evidence" value="ECO:0007669"/>
    <property type="project" value="TreeGrafter"/>
</dbReference>
<dbReference type="GO" id="GO:0006351">
    <property type="term" value="P:DNA-templated transcription"/>
    <property type="evidence" value="ECO:0007669"/>
    <property type="project" value="TreeGrafter"/>
</dbReference>
<dbReference type="GO" id="GO:0003700">
    <property type="term" value="F:DNA-binding transcription factor activity"/>
    <property type="evidence" value="ECO:0007669"/>
    <property type="project" value="InterPro"/>
</dbReference>
<evidence type="ECO:0000259" key="5">
    <source>
        <dbReference type="PROSITE" id="PS50931"/>
    </source>
</evidence>